<evidence type="ECO:0000256" key="1">
    <source>
        <dbReference type="SAM" id="SignalP"/>
    </source>
</evidence>
<dbReference type="Pfam" id="PF13568">
    <property type="entry name" value="OMP_b-brl_2"/>
    <property type="match status" value="1"/>
</dbReference>
<dbReference type="Proteomes" id="UP000199634">
    <property type="component" value="Unassembled WGS sequence"/>
</dbReference>
<feature type="domain" description="Outer membrane protein beta-barrel" evidence="2">
    <location>
        <begin position="19"/>
        <end position="220"/>
    </location>
</feature>
<dbReference type="STRING" id="1159016.SAMN02927937_02191"/>
<dbReference type="RefSeq" id="WP_091100527.1">
    <property type="nucleotide sequence ID" value="NZ_FNXE01000032.1"/>
</dbReference>
<keyword evidence="1" id="KW-0732">Signal</keyword>
<feature type="chain" id="PRO_5011479717" evidence="1">
    <location>
        <begin position="21"/>
        <end position="267"/>
    </location>
</feature>
<evidence type="ECO:0000259" key="2">
    <source>
        <dbReference type="Pfam" id="PF13568"/>
    </source>
</evidence>
<dbReference type="InterPro" id="IPR025665">
    <property type="entry name" value="Beta-barrel_OMP_2"/>
</dbReference>
<accession>A0A1H6M626</accession>
<keyword evidence="4" id="KW-1185">Reference proteome</keyword>
<evidence type="ECO:0000313" key="4">
    <source>
        <dbReference type="Proteomes" id="UP000199634"/>
    </source>
</evidence>
<dbReference type="EMBL" id="FNXE01000032">
    <property type="protein sequence ID" value="SEH92814.1"/>
    <property type="molecule type" value="Genomic_DNA"/>
</dbReference>
<dbReference type="AlphaFoldDB" id="A0A1H6M626"/>
<protein>
    <submittedName>
        <fullName evidence="3">Outer membrane protein beta-barrel domain-containing protein</fullName>
    </submittedName>
</protein>
<name>A0A1H6M626_9FLAO</name>
<proteinExistence type="predicted"/>
<dbReference type="OrthoDB" id="1160354at2"/>
<reference evidence="3 4" key="1">
    <citation type="submission" date="2016-10" db="EMBL/GenBank/DDBJ databases">
        <authorList>
            <person name="de Groot N.N."/>
        </authorList>
    </citation>
    <scope>NUCLEOTIDE SEQUENCE [LARGE SCALE GENOMIC DNA]</scope>
    <source>
        <strain evidence="3 4">CGMCC 1.10825</strain>
    </source>
</reference>
<evidence type="ECO:0000313" key="3">
    <source>
        <dbReference type="EMBL" id="SEH92814.1"/>
    </source>
</evidence>
<sequence length="267" mass="30740">MKKILLSIVFLGLLTTNSFAQRNHRNLIETGIKVGGNMSRLTGGNTQDFKPGLQVGGTIEVPLSFYKKFAVQAELQYAVQGYKGAEYDQIDINTDEVTETLKLEDVTMHYLYLPITFKYYASKNFSVELGGQIGYMLHAKGQFDANKYNTAREYLYLTDPRYVASYSQLDKAVFEAGYRSKNYEDYYEKFDYGITGGFTYYAESGLFFNFRYYMGLQDIYKIDNDYQKFTIPDATDELLKEVNYMNDNLKFAPMTNTSVQLSVGYKF</sequence>
<organism evidence="3 4">
    <name type="scientific">Paenimyroides marinum</name>
    <dbReference type="NCBI Taxonomy" id="1159016"/>
    <lineage>
        <taxon>Bacteria</taxon>
        <taxon>Pseudomonadati</taxon>
        <taxon>Bacteroidota</taxon>
        <taxon>Flavobacteriia</taxon>
        <taxon>Flavobacteriales</taxon>
        <taxon>Flavobacteriaceae</taxon>
        <taxon>Paenimyroides</taxon>
    </lineage>
</organism>
<gene>
    <name evidence="3" type="ORF">SAMN02927937_02191</name>
</gene>
<feature type="signal peptide" evidence="1">
    <location>
        <begin position="1"/>
        <end position="20"/>
    </location>
</feature>